<keyword evidence="4" id="KW-1185">Reference proteome</keyword>
<dbReference type="AlphaFoldDB" id="A0A497XRE4"/>
<keyword evidence="1" id="KW-1133">Transmembrane helix</keyword>
<keyword evidence="1" id="KW-0472">Membrane</keyword>
<dbReference type="SUPFAM" id="SSF109604">
    <property type="entry name" value="HD-domain/PDEase-like"/>
    <property type="match status" value="2"/>
</dbReference>
<proteinExistence type="predicted"/>
<evidence type="ECO:0000313" key="3">
    <source>
        <dbReference type="EMBL" id="RLJ71565.1"/>
    </source>
</evidence>
<comment type="caution">
    <text evidence="3">The sequence shown here is derived from an EMBL/GenBank/DDBJ whole genome shotgun (WGS) entry which is preliminary data.</text>
</comment>
<dbReference type="InterPro" id="IPR006674">
    <property type="entry name" value="HD_domain"/>
</dbReference>
<evidence type="ECO:0000256" key="1">
    <source>
        <dbReference type="SAM" id="Phobius"/>
    </source>
</evidence>
<dbReference type="OrthoDB" id="9812744at2"/>
<reference evidence="3" key="1">
    <citation type="submission" date="2018-10" db="EMBL/GenBank/DDBJ databases">
        <title>Genomic Encyclopedia of Archaeal and Bacterial Type Strains, Phase II (KMG-II): from individual species to whole genera.</title>
        <authorList>
            <person name="Goeker M."/>
        </authorList>
    </citation>
    <scope>NUCLEOTIDE SEQUENCE [LARGE SCALE GENOMIC DNA]</scope>
    <source>
        <strain evidence="3">DSM 16510</strain>
    </source>
</reference>
<accession>A0A497XRE4</accession>
<gene>
    <name evidence="3" type="ORF">BCF55_1869</name>
</gene>
<feature type="transmembrane region" description="Helical" evidence="1">
    <location>
        <begin position="210"/>
        <end position="230"/>
    </location>
</feature>
<dbReference type="Proteomes" id="UP000267841">
    <property type="component" value="Unassembled WGS sequence"/>
</dbReference>
<organism evidence="3 4">
    <name type="scientific">Hydrogenivirga caldilitoris</name>
    <dbReference type="NCBI Taxonomy" id="246264"/>
    <lineage>
        <taxon>Bacteria</taxon>
        <taxon>Pseudomonadati</taxon>
        <taxon>Aquificota</taxon>
        <taxon>Aquificia</taxon>
        <taxon>Aquificales</taxon>
        <taxon>Aquificaceae</taxon>
        <taxon>Hydrogenivirga</taxon>
    </lineage>
</organism>
<protein>
    <submittedName>
        <fullName evidence="3">Putative hydrolase of HD superfamily</fullName>
    </submittedName>
</protein>
<sequence>MYSGLSGIILKLYDLAYIERWNDHPKPFNITELDKQAHKAAIAYVIGRFEEGLRDKELNWSYLIEGLIFEAIQRAILTDIKPQVFHRLLKERSKEINEFVADKVGNHIKNFDQELHSRFLSYFQDFNGLEKRIIKASHFLATYWEFQMIYSVGIRFYGIERVKEEIEDTIEDFFDLVAVERIYLHKKTYNFIDLVGQLRFQKRWILSPRIPLTTVLGHMFIVAALSYLLSLKLGACQRRRFLNFFTGLFHDLPEVTTRDVIAPVKREAGISDILKDYEREQVERVILPLLPEFLREEFSYILGFLDKGDEFSNRIIDKGVVREVSSITESMNRDELYPIDGKLIKGCDNLGAYIEAALSLYHGVRSRHLKSAVESIGSRLKKESYEGIDFGNLVIQIDKELGEI</sequence>
<dbReference type="EMBL" id="RCCJ01000001">
    <property type="protein sequence ID" value="RLJ71565.1"/>
    <property type="molecule type" value="Genomic_DNA"/>
</dbReference>
<keyword evidence="3" id="KW-0378">Hydrolase</keyword>
<keyword evidence="1" id="KW-0812">Transmembrane</keyword>
<feature type="domain" description="HD" evidence="2">
    <location>
        <begin position="195"/>
        <end position="375"/>
    </location>
</feature>
<dbReference type="GO" id="GO:0016787">
    <property type="term" value="F:hydrolase activity"/>
    <property type="evidence" value="ECO:0007669"/>
    <property type="project" value="UniProtKB-KW"/>
</dbReference>
<name>A0A497XRE4_9AQUI</name>
<evidence type="ECO:0000313" key="4">
    <source>
        <dbReference type="Proteomes" id="UP000267841"/>
    </source>
</evidence>
<dbReference type="Pfam" id="PF13023">
    <property type="entry name" value="HD_3"/>
    <property type="match status" value="1"/>
</dbReference>
<dbReference type="Gene3D" id="1.10.3210.10">
    <property type="entry name" value="Hypothetical protein af1432"/>
    <property type="match status" value="2"/>
</dbReference>
<evidence type="ECO:0000259" key="2">
    <source>
        <dbReference type="Pfam" id="PF13023"/>
    </source>
</evidence>